<organism evidence="3 4">
    <name type="scientific">Ambrosia artemisiifolia</name>
    <name type="common">Common ragweed</name>
    <dbReference type="NCBI Taxonomy" id="4212"/>
    <lineage>
        <taxon>Eukaryota</taxon>
        <taxon>Viridiplantae</taxon>
        <taxon>Streptophyta</taxon>
        <taxon>Embryophyta</taxon>
        <taxon>Tracheophyta</taxon>
        <taxon>Spermatophyta</taxon>
        <taxon>Magnoliopsida</taxon>
        <taxon>eudicotyledons</taxon>
        <taxon>Gunneridae</taxon>
        <taxon>Pentapetalae</taxon>
        <taxon>asterids</taxon>
        <taxon>campanulids</taxon>
        <taxon>Asterales</taxon>
        <taxon>Asteraceae</taxon>
        <taxon>Asteroideae</taxon>
        <taxon>Heliantheae alliance</taxon>
        <taxon>Heliantheae</taxon>
        <taxon>Ambrosia</taxon>
    </lineage>
</organism>
<protein>
    <submittedName>
        <fullName evidence="3">Uncharacterized protein</fullName>
    </submittedName>
</protein>
<dbReference type="AlphaFoldDB" id="A0AAD5DCK8"/>
<sequence length="328" mass="36515">MFYHLIPQLGHADKTIDSTKIPVFSVQVTLFPNSGISIGMTNHHCLCDASINILFSKAWTSIARSGTNESFLANGTLPFYGRVVKNSVLDENYLKLAEVEKFKEEYQPSKLCGPTDKVRATFILPRRVINKLKTLVSTQLPTLPYVSSFTVACAYVWSCLAKTRENELQLFRFLIDCRARMSPPIPAAYFGNCVVGGCNAMEQSKLLIGKEGFMTATKLIGQSLHKKLTDKDGILKEIESPNGIPTTIIGVSATPKIKFYDIDFGWGKPKKFEIVSIDYNGSVSILATRENNEDVEIGVCLPTIEMESFVRIFEHGLEAYIDFGCSRL</sequence>
<proteinExistence type="predicted"/>
<gene>
    <name evidence="3" type="ORF">M8C21_017118</name>
</gene>
<dbReference type="GO" id="GO:0016747">
    <property type="term" value="F:acyltransferase activity, transferring groups other than amino-acyl groups"/>
    <property type="evidence" value="ECO:0007669"/>
    <property type="project" value="UniProtKB-ARBA"/>
</dbReference>
<accession>A0AAD5DCK8</accession>
<evidence type="ECO:0000313" key="3">
    <source>
        <dbReference type="EMBL" id="KAI7757334.1"/>
    </source>
</evidence>
<reference evidence="3" key="1">
    <citation type="submission" date="2022-06" db="EMBL/GenBank/DDBJ databases">
        <title>Uncovering the hologenomic basis of an extraordinary plant invasion.</title>
        <authorList>
            <person name="Bieker V.C."/>
            <person name="Martin M.D."/>
            <person name="Gilbert T."/>
            <person name="Hodgins K."/>
            <person name="Battlay P."/>
            <person name="Petersen B."/>
            <person name="Wilson J."/>
        </authorList>
    </citation>
    <scope>NUCLEOTIDE SEQUENCE</scope>
    <source>
        <strain evidence="3">AA19_3_7</strain>
        <tissue evidence="3">Leaf</tissue>
    </source>
</reference>
<dbReference type="Gene3D" id="3.30.559.10">
    <property type="entry name" value="Chloramphenicol acetyltransferase-like domain"/>
    <property type="match status" value="2"/>
</dbReference>
<dbReference type="Proteomes" id="UP001206925">
    <property type="component" value="Unassembled WGS sequence"/>
</dbReference>
<evidence type="ECO:0000256" key="1">
    <source>
        <dbReference type="ARBA" id="ARBA00022679"/>
    </source>
</evidence>
<keyword evidence="4" id="KW-1185">Reference proteome</keyword>
<dbReference type="PANTHER" id="PTHR31625">
    <property type="match status" value="1"/>
</dbReference>
<dbReference type="InterPro" id="IPR023213">
    <property type="entry name" value="CAT-like_dom_sf"/>
</dbReference>
<dbReference type="EMBL" id="JAMZMK010000136">
    <property type="protein sequence ID" value="KAI7757334.1"/>
    <property type="molecule type" value="Genomic_DNA"/>
</dbReference>
<evidence type="ECO:0000313" key="4">
    <source>
        <dbReference type="Proteomes" id="UP001206925"/>
    </source>
</evidence>
<name>A0AAD5DCK8_AMBAR</name>
<evidence type="ECO:0000256" key="2">
    <source>
        <dbReference type="ARBA" id="ARBA00023315"/>
    </source>
</evidence>
<dbReference type="Pfam" id="PF02458">
    <property type="entry name" value="Transferase"/>
    <property type="match status" value="1"/>
</dbReference>
<dbReference type="InterPro" id="IPR051504">
    <property type="entry name" value="Plant_metabolite_acyltrans"/>
</dbReference>
<comment type="caution">
    <text evidence="3">The sequence shown here is derived from an EMBL/GenBank/DDBJ whole genome shotgun (WGS) entry which is preliminary data.</text>
</comment>
<keyword evidence="2" id="KW-0012">Acyltransferase</keyword>
<keyword evidence="1" id="KW-0808">Transferase</keyword>